<name>A5DV88_LODEL</name>
<feature type="compositionally biased region" description="Pro residues" evidence="4">
    <location>
        <begin position="23"/>
        <end position="35"/>
    </location>
</feature>
<dbReference type="KEGG" id="lel:PVL30_001246"/>
<feature type="compositionally biased region" description="Basic and acidic residues" evidence="4">
    <location>
        <begin position="1145"/>
        <end position="1156"/>
    </location>
</feature>
<keyword evidence="1" id="KW-0479">Metal-binding</keyword>
<dbReference type="STRING" id="379508.A5DV88"/>
<feature type="compositionally biased region" description="Basic residues" evidence="4">
    <location>
        <begin position="199"/>
        <end position="209"/>
    </location>
</feature>
<keyword evidence="3" id="KW-0862">Zinc</keyword>
<keyword evidence="7" id="KW-1185">Reference proteome</keyword>
<dbReference type="GeneID" id="5235420"/>
<dbReference type="VEuPathDB" id="FungiDB:LELG_01274"/>
<feature type="compositionally biased region" description="Low complexity" evidence="4">
    <location>
        <begin position="882"/>
        <end position="902"/>
    </location>
</feature>
<feature type="compositionally biased region" description="Polar residues" evidence="4">
    <location>
        <begin position="615"/>
        <end position="664"/>
    </location>
</feature>
<dbReference type="Proteomes" id="UP000001996">
    <property type="component" value="Unassembled WGS sequence"/>
</dbReference>
<proteinExistence type="predicted"/>
<evidence type="ECO:0000256" key="1">
    <source>
        <dbReference type="ARBA" id="ARBA00022723"/>
    </source>
</evidence>
<feature type="compositionally biased region" description="Low complexity" evidence="4">
    <location>
        <begin position="461"/>
        <end position="480"/>
    </location>
</feature>
<protein>
    <recommendedName>
        <fullName evidence="5">LST4 longin domain-containing protein</fullName>
    </recommendedName>
</protein>
<evidence type="ECO:0000313" key="7">
    <source>
        <dbReference type="Proteomes" id="UP000001996"/>
    </source>
</evidence>
<feature type="region of interest" description="Disordered" evidence="4">
    <location>
        <begin position="750"/>
        <end position="834"/>
    </location>
</feature>
<dbReference type="HOGENOM" id="CLU_007917_0_0_1"/>
<feature type="compositionally biased region" description="Basic residues" evidence="4">
    <location>
        <begin position="802"/>
        <end position="812"/>
    </location>
</feature>
<reference evidence="6 7" key="1">
    <citation type="journal article" date="2009" name="Nature">
        <title>Evolution of pathogenicity and sexual reproduction in eight Candida genomes.</title>
        <authorList>
            <person name="Butler G."/>
            <person name="Rasmussen M.D."/>
            <person name="Lin M.F."/>
            <person name="Santos M.A."/>
            <person name="Sakthikumar S."/>
            <person name="Munro C.A."/>
            <person name="Rheinbay E."/>
            <person name="Grabherr M."/>
            <person name="Forche A."/>
            <person name="Reedy J.L."/>
            <person name="Agrafioti I."/>
            <person name="Arnaud M.B."/>
            <person name="Bates S."/>
            <person name="Brown A.J."/>
            <person name="Brunke S."/>
            <person name="Costanzo M.C."/>
            <person name="Fitzpatrick D.A."/>
            <person name="de Groot P.W."/>
            <person name="Harris D."/>
            <person name="Hoyer L.L."/>
            <person name="Hube B."/>
            <person name="Klis F.M."/>
            <person name="Kodira C."/>
            <person name="Lennard N."/>
            <person name="Logue M.E."/>
            <person name="Martin R."/>
            <person name="Neiman A.M."/>
            <person name="Nikolaou E."/>
            <person name="Quail M.A."/>
            <person name="Quinn J."/>
            <person name="Santos M.C."/>
            <person name="Schmitzberger F.F."/>
            <person name="Sherlock G."/>
            <person name="Shah P."/>
            <person name="Silverstein K.A."/>
            <person name="Skrzypek M.S."/>
            <person name="Soll D."/>
            <person name="Staggs R."/>
            <person name="Stansfield I."/>
            <person name="Stumpf M.P."/>
            <person name="Sudbery P.E."/>
            <person name="Srikantha T."/>
            <person name="Zeng Q."/>
            <person name="Berman J."/>
            <person name="Berriman M."/>
            <person name="Heitman J."/>
            <person name="Gow N.A."/>
            <person name="Lorenz M.C."/>
            <person name="Birren B.W."/>
            <person name="Kellis M."/>
            <person name="Cuomo C.A."/>
        </authorList>
    </citation>
    <scope>NUCLEOTIDE SEQUENCE [LARGE SCALE GENOMIC DNA]</scope>
    <source>
        <strain evidence="7">ATCC 11503 / BCRC 21390 / CBS 2605 / JCM 1781 / NBRC 1676 / NRRL YB-4239</strain>
    </source>
</reference>
<feature type="compositionally biased region" description="Low complexity" evidence="4">
    <location>
        <begin position="36"/>
        <end position="49"/>
    </location>
</feature>
<feature type="domain" description="LST4 longin" evidence="5">
    <location>
        <begin position="194"/>
        <end position="365"/>
    </location>
</feature>
<evidence type="ECO:0000256" key="2">
    <source>
        <dbReference type="ARBA" id="ARBA00022771"/>
    </source>
</evidence>
<dbReference type="PANTHER" id="PTHR45658:SF18">
    <property type="entry name" value="PROTEIN GAT2"/>
    <property type="match status" value="1"/>
</dbReference>
<dbReference type="OrthoDB" id="4063558at2759"/>
<keyword evidence="2" id="KW-0863">Zinc-finger</keyword>
<feature type="region of interest" description="Disordered" evidence="4">
    <location>
        <begin position="859"/>
        <end position="916"/>
    </location>
</feature>
<dbReference type="InterPro" id="IPR041153">
    <property type="entry name" value="LST4_longin"/>
</dbReference>
<feature type="region of interest" description="Disordered" evidence="4">
    <location>
        <begin position="1145"/>
        <end position="1174"/>
    </location>
</feature>
<feature type="compositionally biased region" description="Low complexity" evidence="4">
    <location>
        <begin position="863"/>
        <end position="874"/>
    </location>
</feature>
<feature type="region of interest" description="Disordered" evidence="4">
    <location>
        <begin position="559"/>
        <end position="664"/>
    </location>
</feature>
<feature type="compositionally biased region" description="Polar residues" evidence="4">
    <location>
        <begin position="776"/>
        <end position="788"/>
    </location>
</feature>
<feature type="region of interest" description="Disordered" evidence="4">
    <location>
        <begin position="461"/>
        <end position="491"/>
    </location>
</feature>
<dbReference type="Pfam" id="PF18639">
    <property type="entry name" value="Longin_2"/>
    <property type="match status" value="1"/>
</dbReference>
<organism evidence="6 7">
    <name type="scientific">Lodderomyces elongisporus (strain ATCC 11503 / CBS 2605 / JCM 1781 / NBRC 1676 / NRRL YB-4239)</name>
    <name type="common">Yeast</name>
    <name type="synonym">Saccharomyces elongisporus</name>
    <dbReference type="NCBI Taxonomy" id="379508"/>
    <lineage>
        <taxon>Eukaryota</taxon>
        <taxon>Fungi</taxon>
        <taxon>Dikarya</taxon>
        <taxon>Ascomycota</taxon>
        <taxon>Saccharomycotina</taxon>
        <taxon>Pichiomycetes</taxon>
        <taxon>Debaryomycetaceae</taxon>
        <taxon>Candida/Lodderomyces clade</taxon>
        <taxon>Lodderomyces</taxon>
    </lineage>
</organism>
<dbReference type="InParanoid" id="A5DV88"/>
<evidence type="ECO:0000313" key="6">
    <source>
        <dbReference type="EMBL" id="EDK43096.1"/>
    </source>
</evidence>
<feature type="compositionally biased region" description="Low complexity" evidence="4">
    <location>
        <begin position="575"/>
        <end position="585"/>
    </location>
</feature>
<gene>
    <name evidence="6" type="ORF">LELG_01274</name>
</gene>
<dbReference type="AlphaFoldDB" id="A5DV88"/>
<dbReference type="eggNOG" id="ENOG502S2BV">
    <property type="taxonomic scope" value="Eukaryota"/>
</dbReference>
<evidence type="ECO:0000259" key="5">
    <source>
        <dbReference type="Pfam" id="PF18639"/>
    </source>
</evidence>
<evidence type="ECO:0000256" key="4">
    <source>
        <dbReference type="SAM" id="MobiDB-lite"/>
    </source>
</evidence>
<dbReference type="PANTHER" id="PTHR45658">
    <property type="entry name" value="GATA TRANSCRIPTION FACTOR"/>
    <property type="match status" value="1"/>
</dbReference>
<accession>A5DV88</accession>
<feature type="region of interest" description="Disordered" evidence="4">
    <location>
        <begin position="181"/>
        <end position="209"/>
    </location>
</feature>
<dbReference type="GO" id="GO:0008270">
    <property type="term" value="F:zinc ion binding"/>
    <property type="evidence" value="ECO:0007669"/>
    <property type="project" value="UniProtKB-KW"/>
</dbReference>
<dbReference type="OMA" id="NWLEFKD"/>
<feature type="region of interest" description="Disordered" evidence="4">
    <location>
        <begin position="12"/>
        <end position="49"/>
    </location>
</feature>
<feature type="compositionally biased region" description="Polar residues" evidence="4">
    <location>
        <begin position="815"/>
        <end position="834"/>
    </location>
</feature>
<dbReference type="EMBL" id="CH981524">
    <property type="protein sequence ID" value="EDK43096.1"/>
    <property type="molecule type" value="Genomic_DNA"/>
</dbReference>
<evidence type="ECO:0000256" key="3">
    <source>
        <dbReference type="ARBA" id="ARBA00022833"/>
    </source>
</evidence>
<feature type="compositionally biased region" description="Basic and acidic residues" evidence="4">
    <location>
        <begin position="1163"/>
        <end position="1174"/>
    </location>
</feature>
<dbReference type="InterPro" id="IPR051140">
    <property type="entry name" value="GATA_TF"/>
</dbReference>
<feature type="compositionally biased region" description="Low complexity" evidence="4">
    <location>
        <begin position="593"/>
        <end position="604"/>
    </location>
</feature>
<sequence length="1191" mass="133383">MLGRLFKHNETYSNGNTALAPSSPKPINPVAPPPFASQSSSSSSSSSSFPFPFPFPSTFSTPSPPSSSPSATPLPPCSYEDSYSREILYGTHNANLLKPYYFNNQHFRIFLAQDGGNLRTKQILFDTAQQLQPIAHQNQQHQQHLQHLQHLQQHHQQQQHQQQQFSNTLALETHLNKRPVVLPRTPSKGSPHHSYQQHNPHHHHHLQQNLPHRIHHNVADLNDLCFGCGLPSNESHTITKFHILPSPLSNSSSPYNSVLITRLFSISDHDPMSNESLLHNQDEWLPKSSTFVKDQNIKLNDYKISSRFAIGIVIPIESSHLIHEDIINNWNELSHFLTNLQKLIYRKLLQQLNLGFDNSHHSCEYLVKKRLQFPSFILQTDHDLHQLLNKLIKLTHYLSNTPRLMNTNYLMNANKQEYNLTLINWVLEVLNWLEFKDGRCNNLPMNANMYSTSLASTAMGTSSSLSTTSAQQTAQSQLQGHGQGHGQGQGQTPSFLATVLSLMIQYRNSLGVRPYFNKESNQREVTRIVVMTGNPAVAKRLIFIINGLIGNFENDGVDVYDDQDDSHYNHQDAEQQQQQQLQSQPQSPPSQPPQKAQQQQQQQQQHHHHHHHQNELYTNQSWESDINSNVEGNGDGTVSKNVGYNKNTATSGTPPRSSAVSQPIQIGSRTPHLNLQLPIGIPIKTPTTSRASSSLSKSASTAQLSTSLSSSYSSLQSNFSLSKHASGNNYGFSGGSGSFMEKWKNSFGNGGSGNGSGSGNLNQFSSGMSGYFDEPQNLSSKKSMQSLRAPSPAFEYDEHSWQHPHQHQHQHQHQLSFGSGISHSSTPPLSMTSNLNKLSRTQSLYDLYNLNLNSMSEEQLSDSSASSSSSITVNGGVGGGNNNNNNNNNNTNSGNSNGSSSNLGGGNNSSGNANVNNGALEVKRTKTSVYVPLVSDDLVKNVYESNRDAISRKCQSVMRQPVQYTRLNENTLSVDGCGTGGGNNGNDKLVIFKHKILLPSVGFSDEFRSEFTIQSCPINPRLETSIMHSMKNDLIYYLNNHKYKSTKIRTIFINLRAREVKNIELYFCNEAEHSKFKKGNAEQRLEREAKENQKERNGACTYKTKVTRVFSPLKCLGDRSLIGKVEGTLKEIDLLFKLQQEKMTRQREEEQRRKLDGGISINENDKDAKEKRAGDRKEFHGHLYKLIMELI</sequence>